<protein>
    <submittedName>
        <fullName evidence="2">Phosphotransferase family protein</fullName>
    </submittedName>
</protein>
<name>A0ABU4VG23_9ACTN</name>
<comment type="caution">
    <text evidence="2">The sequence shown here is derived from an EMBL/GenBank/DDBJ whole genome shotgun (WGS) entry which is preliminary data.</text>
</comment>
<dbReference type="RefSeq" id="WP_319952919.1">
    <property type="nucleotide sequence ID" value="NZ_JAXAVX010000001.1"/>
</dbReference>
<dbReference type="Pfam" id="PF01636">
    <property type="entry name" value="APH"/>
    <property type="match status" value="1"/>
</dbReference>
<dbReference type="InterPro" id="IPR002575">
    <property type="entry name" value="Aminoglycoside_PTrfase"/>
</dbReference>
<evidence type="ECO:0000313" key="3">
    <source>
        <dbReference type="Proteomes" id="UP001277761"/>
    </source>
</evidence>
<dbReference type="Proteomes" id="UP001277761">
    <property type="component" value="Unassembled WGS sequence"/>
</dbReference>
<reference evidence="2 3" key="1">
    <citation type="submission" date="2023-11" db="EMBL/GenBank/DDBJ databases">
        <authorList>
            <person name="Xu M."/>
            <person name="Jiang T."/>
        </authorList>
    </citation>
    <scope>NUCLEOTIDE SEQUENCE [LARGE SCALE GENOMIC DNA]</scope>
    <source>
        <strain evidence="2 3">SD</strain>
    </source>
</reference>
<dbReference type="PROSITE" id="PS00108">
    <property type="entry name" value="PROTEIN_KINASE_ST"/>
    <property type="match status" value="1"/>
</dbReference>
<evidence type="ECO:0000259" key="1">
    <source>
        <dbReference type="Pfam" id="PF01636"/>
    </source>
</evidence>
<proteinExistence type="predicted"/>
<dbReference type="PANTHER" id="PTHR47829:SF1">
    <property type="entry name" value="HAD FAMILY PHOSPHATASE"/>
    <property type="match status" value="1"/>
</dbReference>
<dbReference type="Gene3D" id="3.90.1200.10">
    <property type="match status" value="1"/>
</dbReference>
<dbReference type="PANTHER" id="PTHR47829">
    <property type="entry name" value="HYDROLASE, PUTATIVE (AFU_ORTHOLOGUE AFUA_1G12880)-RELATED"/>
    <property type="match status" value="1"/>
</dbReference>
<dbReference type="InterPro" id="IPR011009">
    <property type="entry name" value="Kinase-like_dom_sf"/>
</dbReference>
<accession>A0ABU4VG23</accession>
<dbReference type="SUPFAM" id="SSF56112">
    <property type="entry name" value="Protein kinase-like (PK-like)"/>
    <property type="match status" value="1"/>
</dbReference>
<sequence>MSERTSPVPGIEQERVGAWLRARLPGVAADAAFSYARIGDGRSNLTFRVQDDAGDRWVLRRPPLGRRLRGAHDMAREHRLLAALHPAGVRVPRPLGLCEDEAVTGAPFYVMELADGTVVADRDDLGALPEAHRATTSRSLAEELAALHAVDVDEIGLGDLARRDGYAARQVRGWWRQWEASRTRDVPAVDRLRDRLEAAAPTQDHLALVHGDYKLENVVLHEDGTVQAILDWELCTLGEPLADLGTMLTYWSRPTDDPAWALAGEAAPTRAEGFLDRDALVAAYAAASGADLARLPYYEALAAWRLAIIVQGVVKRFRDNPANANVPPEELDPKIDALAARGEALLDAA</sequence>
<dbReference type="CDD" id="cd05154">
    <property type="entry name" value="ACAD10_11_N-like"/>
    <property type="match status" value="1"/>
</dbReference>
<feature type="domain" description="Aminoglycoside phosphotransferase" evidence="1">
    <location>
        <begin position="36"/>
        <end position="268"/>
    </location>
</feature>
<dbReference type="EMBL" id="JAXAVX010000001">
    <property type="protein sequence ID" value="MDX8150776.1"/>
    <property type="molecule type" value="Genomic_DNA"/>
</dbReference>
<dbReference type="InterPro" id="IPR008271">
    <property type="entry name" value="Ser/Thr_kinase_AS"/>
</dbReference>
<dbReference type="InterPro" id="IPR052898">
    <property type="entry name" value="ACAD10-like"/>
</dbReference>
<dbReference type="InterPro" id="IPR041726">
    <property type="entry name" value="ACAD10_11_N"/>
</dbReference>
<dbReference type="Gene3D" id="3.30.200.20">
    <property type="entry name" value="Phosphorylase Kinase, domain 1"/>
    <property type="match status" value="1"/>
</dbReference>
<evidence type="ECO:0000313" key="2">
    <source>
        <dbReference type="EMBL" id="MDX8150776.1"/>
    </source>
</evidence>
<gene>
    <name evidence="2" type="ORF">SK069_04145</name>
</gene>
<keyword evidence="3" id="KW-1185">Reference proteome</keyword>
<organism evidence="2 3">
    <name type="scientific">Patulibacter brassicae</name>
    <dbReference type="NCBI Taxonomy" id="1705717"/>
    <lineage>
        <taxon>Bacteria</taxon>
        <taxon>Bacillati</taxon>
        <taxon>Actinomycetota</taxon>
        <taxon>Thermoleophilia</taxon>
        <taxon>Solirubrobacterales</taxon>
        <taxon>Patulibacteraceae</taxon>
        <taxon>Patulibacter</taxon>
    </lineage>
</organism>